<evidence type="ECO:0000256" key="2">
    <source>
        <dbReference type="SAM" id="Phobius"/>
    </source>
</evidence>
<keyword evidence="1" id="KW-0175">Coiled coil</keyword>
<keyword evidence="4" id="KW-1185">Reference proteome</keyword>
<keyword evidence="2" id="KW-1133">Transmembrane helix</keyword>
<sequence>MAVTGNMSYGSAFLSLLENTETAELVDFANRMLVPAIIYPLVVFVVTTIAGSGLVKGIYYFPETVQKVLADFRDAVYNMQSDFEKLRVANMKLLIDELNDHIAGFADLVSDAVWTSNKIDLKTRAGVSALNSTIADVVELQTELENINQELGTAAEVFDNVTERFFKERLDLLAFKKVCTTPLFCDRINADVFLLNDVNSRTLNIDSRVKEATDILESGLLGWINNSTYLFEQIGYVLQDEIYNNFTGEEKVNSGNGTTVHIRGGRPTFSTGHALLSQILKVAQPTTNSDYNQLNRVGG</sequence>
<organism evidence="3 4">
    <name type="scientific">Ramazzottius varieornatus</name>
    <name type="common">Water bear</name>
    <name type="synonym">Tardigrade</name>
    <dbReference type="NCBI Taxonomy" id="947166"/>
    <lineage>
        <taxon>Eukaryota</taxon>
        <taxon>Metazoa</taxon>
        <taxon>Ecdysozoa</taxon>
        <taxon>Tardigrada</taxon>
        <taxon>Eutardigrada</taxon>
        <taxon>Parachela</taxon>
        <taxon>Hypsibioidea</taxon>
        <taxon>Ramazzottiidae</taxon>
        <taxon>Ramazzottius</taxon>
    </lineage>
</organism>
<dbReference type="Proteomes" id="UP000186922">
    <property type="component" value="Unassembled WGS sequence"/>
</dbReference>
<proteinExistence type="predicted"/>
<evidence type="ECO:0000313" key="3">
    <source>
        <dbReference type="EMBL" id="GAV07342.1"/>
    </source>
</evidence>
<dbReference type="AlphaFoldDB" id="A0A1D1W192"/>
<gene>
    <name evidence="3" type="primary">RvY_17183-1</name>
    <name evidence="3" type="synonym">RvY_17183.1</name>
    <name evidence="3" type="ORF">RvY_17183</name>
</gene>
<keyword evidence="2" id="KW-0812">Transmembrane</keyword>
<dbReference type="EMBL" id="BDGG01000015">
    <property type="protein sequence ID" value="GAV07342.1"/>
    <property type="molecule type" value="Genomic_DNA"/>
</dbReference>
<keyword evidence="2" id="KW-0472">Membrane</keyword>
<comment type="caution">
    <text evidence="3">The sequence shown here is derived from an EMBL/GenBank/DDBJ whole genome shotgun (WGS) entry which is preliminary data.</text>
</comment>
<evidence type="ECO:0000313" key="4">
    <source>
        <dbReference type="Proteomes" id="UP000186922"/>
    </source>
</evidence>
<protein>
    <submittedName>
        <fullName evidence="3">Uncharacterized protein</fullName>
    </submittedName>
</protein>
<reference evidence="3 4" key="1">
    <citation type="journal article" date="2016" name="Nat. Commun.">
        <title>Extremotolerant tardigrade genome and improved radiotolerance of human cultured cells by tardigrade-unique protein.</title>
        <authorList>
            <person name="Hashimoto T."/>
            <person name="Horikawa D.D."/>
            <person name="Saito Y."/>
            <person name="Kuwahara H."/>
            <person name="Kozuka-Hata H."/>
            <person name="Shin-I T."/>
            <person name="Minakuchi Y."/>
            <person name="Ohishi K."/>
            <person name="Motoyama A."/>
            <person name="Aizu T."/>
            <person name="Enomoto A."/>
            <person name="Kondo K."/>
            <person name="Tanaka S."/>
            <person name="Hara Y."/>
            <person name="Koshikawa S."/>
            <person name="Sagara H."/>
            <person name="Miura T."/>
            <person name="Yokobori S."/>
            <person name="Miyagawa K."/>
            <person name="Suzuki Y."/>
            <person name="Kubo T."/>
            <person name="Oyama M."/>
            <person name="Kohara Y."/>
            <person name="Fujiyama A."/>
            <person name="Arakawa K."/>
            <person name="Katayama T."/>
            <person name="Toyoda A."/>
            <person name="Kunieda T."/>
        </authorList>
    </citation>
    <scope>NUCLEOTIDE SEQUENCE [LARGE SCALE GENOMIC DNA]</scope>
    <source>
        <strain evidence="3 4">YOKOZUNA-1</strain>
    </source>
</reference>
<feature type="coiled-coil region" evidence="1">
    <location>
        <begin position="130"/>
        <end position="157"/>
    </location>
</feature>
<accession>A0A1D1W192</accession>
<feature type="transmembrane region" description="Helical" evidence="2">
    <location>
        <begin position="37"/>
        <end position="59"/>
    </location>
</feature>
<evidence type="ECO:0000256" key="1">
    <source>
        <dbReference type="SAM" id="Coils"/>
    </source>
</evidence>
<name>A0A1D1W192_RAMVA</name>